<reference evidence="14" key="2">
    <citation type="submission" date="2016-06" db="EMBL/GenBank/DDBJ databases">
        <title>The genome of a short-lived fish provides insights into sex chromosome evolution and the genetic control of aging.</title>
        <authorList>
            <person name="Reichwald K."/>
            <person name="Felder M."/>
            <person name="Petzold A."/>
            <person name="Koch P."/>
            <person name="Groth M."/>
            <person name="Platzer M."/>
        </authorList>
    </citation>
    <scope>NUCLEOTIDE SEQUENCE</scope>
    <source>
        <tissue evidence="14">Brain</tissue>
    </source>
</reference>
<keyword evidence="9" id="KW-0804">Transcription</keyword>
<dbReference type="FunFam" id="3.30.160.60:FF:000290">
    <property type="entry name" value="Zinc finger protein 697 isoform X1"/>
    <property type="match status" value="1"/>
</dbReference>
<dbReference type="PANTHER" id="PTHR19818:SF139">
    <property type="entry name" value="PAIR-RULE PROTEIN ODD-PAIRED"/>
    <property type="match status" value="1"/>
</dbReference>
<keyword evidence="3" id="KW-0479">Metal-binding</keyword>
<evidence type="ECO:0000256" key="8">
    <source>
        <dbReference type="ARBA" id="ARBA00023125"/>
    </source>
</evidence>
<dbReference type="FunFam" id="3.30.160.60:FF:002716">
    <property type="entry name" value="Zinc finger protein 212"/>
    <property type="match status" value="1"/>
</dbReference>
<dbReference type="InterPro" id="IPR013087">
    <property type="entry name" value="Znf_C2H2_type"/>
</dbReference>
<dbReference type="InterPro" id="IPR036236">
    <property type="entry name" value="Znf_C2H2_sf"/>
</dbReference>
<feature type="region of interest" description="Disordered" evidence="12">
    <location>
        <begin position="184"/>
        <end position="224"/>
    </location>
</feature>
<evidence type="ECO:0000256" key="5">
    <source>
        <dbReference type="ARBA" id="ARBA00022771"/>
    </source>
</evidence>
<evidence type="ECO:0000313" key="14">
    <source>
        <dbReference type="EMBL" id="SBP61147.1"/>
    </source>
</evidence>
<dbReference type="EMBL" id="HADY01022662">
    <property type="protein sequence ID" value="SBP61147.1"/>
    <property type="molecule type" value="Transcribed_RNA"/>
</dbReference>
<feature type="domain" description="C2H2-type" evidence="13">
    <location>
        <begin position="286"/>
        <end position="313"/>
    </location>
</feature>
<feature type="domain" description="C2H2-type" evidence="13">
    <location>
        <begin position="342"/>
        <end position="369"/>
    </location>
</feature>
<dbReference type="GO" id="GO:0005634">
    <property type="term" value="C:nucleus"/>
    <property type="evidence" value="ECO:0007669"/>
    <property type="project" value="UniProtKB-SubCell"/>
</dbReference>
<evidence type="ECO:0000256" key="4">
    <source>
        <dbReference type="ARBA" id="ARBA00022737"/>
    </source>
</evidence>
<protein>
    <recommendedName>
        <fullName evidence="13">C2H2-type domain-containing protein</fullName>
    </recommendedName>
</protein>
<keyword evidence="4" id="KW-0677">Repeat</keyword>
<feature type="domain" description="C2H2-type" evidence="13">
    <location>
        <begin position="258"/>
        <end position="285"/>
    </location>
</feature>
<dbReference type="GO" id="GO:0000122">
    <property type="term" value="P:negative regulation of transcription by RNA polymerase II"/>
    <property type="evidence" value="ECO:0007669"/>
    <property type="project" value="UniProtKB-ARBA"/>
</dbReference>
<dbReference type="InterPro" id="IPR050329">
    <property type="entry name" value="GLI_C2H2-zinc-finger"/>
</dbReference>
<accession>A0A1A8B128</accession>
<organism evidence="14">
    <name type="scientific">Nothobranchius furzeri</name>
    <name type="common">Turquoise killifish</name>
    <dbReference type="NCBI Taxonomy" id="105023"/>
    <lineage>
        <taxon>Eukaryota</taxon>
        <taxon>Metazoa</taxon>
        <taxon>Chordata</taxon>
        <taxon>Craniata</taxon>
        <taxon>Vertebrata</taxon>
        <taxon>Euteleostomi</taxon>
        <taxon>Actinopterygii</taxon>
        <taxon>Neopterygii</taxon>
        <taxon>Teleostei</taxon>
        <taxon>Neoteleostei</taxon>
        <taxon>Acanthomorphata</taxon>
        <taxon>Ovalentaria</taxon>
        <taxon>Atherinomorphae</taxon>
        <taxon>Cyprinodontiformes</taxon>
        <taxon>Nothobranchiidae</taxon>
        <taxon>Nothobranchius</taxon>
    </lineage>
</organism>
<evidence type="ECO:0000256" key="10">
    <source>
        <dbReference type="ARBA" id="ARBA00023242"/>
    </source>
</evidence>
<dbReference type="PANTHER" id="PTHR19818">
    <property type="entry name" value="ZINC FINGER PROTEIN ZIC AND GLI"/>
    <property type="match status" value="1"/>
</dbReference>
<dbReference type="GO" id="GO:0008270">
    <property type="term" value="F:zinc ion binding"/>
    <property type="evidence" value="ECO:0007669"/>
    <property type="project" value="UniProtKB-KW"/>
</dbReference>
<dbReference type="GO" id="GO:0000978">
    <property type="term" value="F:RNA polymerase II cis-regulatory region sequence-specific DNA binding"/>
    <property type="evidence" value="ECO:0007669"/>
    <property type="project" value="TreeGrafter"/>
</dbReference>
<feature type="domain" description="C2H2-type" evidence="13">
    <location>
        <begin position="370"/>
        <end position="397"/>
    </location>
</feature>
<evidence type="ECO:0000256" key="9">
    <source>
        <dbReference type="ARBA" id="ARBA00023163"/>
    </source>
</evidence>
<dbReference type="FunFam" id="3.30.160.60:FF:002343">
    <property type="entry name" value="Zinc finger protein 33A"/>
    <property type="match status" value="1"/>
</dbReference>
<evidence type="ECO:0000256" key="11">
    <source>
        <dbReference type="PROSITE-ProRule" id="PRU00042"/>
    </source>
</evidence>
<dbReference type="Gene3D" id="3.30.160.60">
    <property type="entry name" value="Classic Zinc Finger"/>
    <property type="match status" value="7"/>
</dbReference>
<feature type="domain" description="C2H2-type" evidence="13">
    <location>
        <begin position="398"/>
        <end position="422"/>
    </location>
</feature>
<evidence type="ECO:0000256" key="7">
    <source>
        <dbReference type="ARBA" id="ARBA00023015"/>
    </source>
</evidence>
<evidence type="ECO:0000256" key="12">
    <source>
        <dbReference type="SAM" id="MobiDB-lite"/>
    </source>
</evidence>
<evidence type="ECO:0000256" key="2">
    <source>
        <dbReference type="ARBA" id="ARBA00006991"/>
    </source>
</evidence>
<dbReference type="FunFam" id="3.30.160.60:FF:000557">
    <property type="entry name" value="zinc finger and SCAN domain-containing protein 29"/>
    <property type="match status" value="1"/>
</dbReference>
<dbReference type="FunFam" id="3.30.160.60:FF:001049">
    <property type="entry name" value="zinc finger protein 319"/>
    <property type="match status" value="1"/>
</dbReference>
<reference evidence="14" key="1">
    <citation type="submission" date="2016-05" db="EMBL/GenBank/DDBJ databases">
        <authorList>
            <person name="Lavstsen T."/>
            <person name="Jespersen J.S."/>
        </authorList>
    </citation>
    <scope>NUCLEOTIDE SEQUENCE</scope>
    <source>
        <tissue evidence="14">Brain</tissue>
    </source>
</reference>
<dbReference type="PROSITE" id="PS00028">
    <property type="entry name" value="ZINC_FINGER_C2H2_1"/>
    <property type="match status" value="7"/>
</dbReference>
<gene>
    <name evidence="14" type="primary">Nfu_g_1_016825</name>
</gene>
<dbReference type="GO" id="GO:0000981">
    <property type="term" value="F:DNA-binding transcription factor activity, RNA polymerase II-specific"/>
    <property type="evidence" value="ECO:0007669"/>
    <property type="project" value="TreeGrafter"/>
</dbReference>
<dbReference type="Pfam" id="PF00096">
    <property type="entry name" value="zf-C2H2"/>
    <property type="match status" value="6"/>
</dbReference>
<evidence type="ECO:0000256" key="1">
    <source>
        <dbReference type="ARBA" id="ARBA00004123"/>
    </source>
</evidence>
<comment type="subcellular location">
    <subcellularLocation>
        <location evidence="1">Nucleus</location>
    </subcellularLocation>
</comment>
<evidence type="ECO:0000256" key="6">
    <source>
        <dbReference type="ARBA" id="ARBA00022833"/>
    </source>
</evidence>
<keyword evidence="10" id="KW-0539">Nucleus</keyword>
<dbReference type="AlphaFoldDB" id="A0A1A8B128"/>
<name>A0A1A8B128_NOTFU</name>
<keyword evidence="5 11" id="KW-0863">Zinc-finger</keyword>
<comment type="similarity">
    <text evidence="2">Belongs to the krueppel C2H2-type zinc-finger protein family.</text>
</comment>
<proteinExistence type="inferred from homology"/>
<sequence length="422" mass="48437">MDGVRELITETVAAPPEGMLTNIQRTDGDLDPRSGISWKLERKLHRADQPQQLNCTKEKVLGHQQPGLKQMEPEPPHINEEWQEPKPSFFKKEQEPRLTEEEDQLISQDEKRPDFFLHIICKEEDLLTDQQPCKQDRRSGLDQEGPDLHYLKEEHQKPDPPHIKEEQEDLCISQEEETRAIMVTNDESDLSESEPSNQQLLSEDRCPSSDADMSPIAESLSNSESGQRSLQCEFCGKVYKSRSKLKAHYRVHTGERPYVCQTCGKSFSSSSSLHNHVNTHSDDRPHACPHCGKSFRVHEKLLIHIRTHTGERPYSCKICGKSFSQNGNLTVHVRTHTGERRYPCDMCEKRFSNSGDLARHVSTHTGERPFSCLTCGKRFTQNGSLRAHMRMHTGERPFLCDACGKGFRQNRDLLVHKTTQHR</sequence>
<feature type="domain" description="C2H2-type" evidence="13">
    <location>
        <begin position="314"/>
        <end position="341"/>
    </location>
</feature>
<evidence type="ECO:0000256" key="3">
    <source>
        <dbReference type="ARBA" id="ARBA00022723"/>
    </source>
</evidence>
<feature type="region of interest" description="Disordered" evidence="12">
    <location>
        <begin position="62"/>
        <end position="110"/>
    </location>
</feature>
<dbReference type="PROSITE" id="PS50157">
    <property type="entry name" value="ZINC_FINGER_C2H2_2"/>
    <property type="match status" value="7"/>
</dbReference>
<feature type="region of interest" description="Disordered" evidence="12">
    <location>
        <begin position="127"/>
        <end position="165"/>
    </location>
</feature>
<evidence type="ECO:0000259" key="13">
    <source>
        <dbReference type="PROSITE" id="PS50157"/>
    </source>
</evidence>
<dbReference type="GO" id="GO:0045944">
    <property type="term" value="P:positive regulation of transcription by RNA polymerase II"/>
    <property type="evidence" value="ECO:0007669"/>
    <property type="project" value="UniProtKB-ARBA"/>
</dbReference>
<dbReference type="FunFam" id="3.30.160.60:FF:001465">
    <property type="entry name" value="Zinc finger protein 560"/>
    <property type="match status" value="1"/>
</dbReference>
<dbReference type="SMART" id="SM00355">
    <property type="entry name" value="ZnF_C2H2"/>
    <property type="match status" value="7"/>
</dbReference>
<feature type="compositionally biased region" description="Basic and acidic residues" evidence="12">
    <location>
        <begin position="71"/>
        <end position="99"/>
    </location>
</feature>
<dbReference type="SUPFAM" id="SSF57667">
    <property type="entry name" value="beta-beta-alpha zinc fingers"/>
    <property type="match status" value="4"/>
</dbReference>
<feature type="domain" description="C2H2-type" evidence="13">
    <location>
        <begin position="230"/>
        <end position="257"/>
    </location>
</feature>
<keyword evidence="8" id="KW-0238">DNA-binding</keyword>
<feature type="compositionally biased region" description="Basic and acidic residues" evidence="12">
    <location>
        <begin position="134"/>
        <end position="165"/>
    </location>
</feature>
<keyword evidence="7" id="KW-0805">Transcription regulation</keyword>
<dbReference type="FunFam" id="3.30.160.60:FF:000093">
    <property type="entry name" value="zinc finger protein 668 isoform X1"/>
    <property type="match status" value="1"/>
</dbReference>
<keyword evidence="6" id="KW-0862">Zinc</keyword>